<feature type="non-terminal residue" evidence="1">
    <location>
        <position position="173"/>
    </location>
</feature>
<accession>A0A382VV41</accession>
<organism evidence="1">
    <name type="scientific">marine metagenome</name>
    <dbReference type="NCBI Taxonomy" id="408172"/>
    <lineage>
        <taxon>unclassified sequences</taxon>
        <taxon>metagenomes</taxon>
        <taxon>ecological metagenomes</taxon>
    </lineage>
</organism>
<reference evidence="1" key="1">
    <citation type="submission" date="2018-05" db="EMBL/GenBank/DDBJ databases">
        <authorList>
            <person name="Lanie J.A."/>
            <person name="Ng W.-L."/>
            <person name="Kazmierczak K.M."/>
            <person name="Andrzejewski T.M."/>
            <person name="Davidsen T.M."/>
            <person name="Wayne K.J."/>
            <person name="Tettelin H."/>
            <person name="Glass J.I."/>
            <person name="Rusch D."/>
            <person name="Podicherti R."/>
            <person name="Tsui H.-C.T."/>
            <person name="Winkler M.E."/>
        </authorList>
    </citation>
    <scope>NUCLEOTIDE SEQUENCE</scope>
</reference>
<gene>
    <name evidence="1" type="ORF">METZ01_LOCUS403226</name>
</gene>
<dbReference type="EMBL" id="UINC01154860">
    <property type="protein sequence ID" value="SVD50372.1"/>
    <property type="molecule type" value="Genomic_DNA"/>
</dbReference>
<dbReference type="InterPro" id="IPR022607">
    <property type="entry name" value="Phage_T4_Gp53_baseplate_wedge"/>
</dbReference>
<dbReference type="Pfam" id="PF11246">
    <property type="entry name" value="Phage_gp53"/>
    <property type="match status" value="1"/>
</dbReference>
<proteinExistence type="predicted"/>
<sequence length="173" mass="19999">MAYFNYFPKIAYDVRGVENNEQYDAITNLLSRVLVKCHGWADVDGSAHEALVGICHYQKYLIRDGDRPDTLAHQFYGDSELHWLIMYANGLSISNPWYDWPMMQGTLSKFVTKKYGVGNEYLTHHYEDTNEYMVDYQDQTGAVAELSTATPSATIVTNFLYEERLNDSKRTIR</sequence>
<evidence type="ECO:0000313" key="1">
    <source>
        <dbReference type="EMBL" id="SVD50372.1"/>
    </source>
</evidence>
<protein>
    <submittedName>
        <fullName evidence="1">Uncharacterized protein</fullName>
    </submittedName>
</protein>
<name>A0A382VV41_9ZZZZ</name>
<dbReference type="AlphaFoldDB" id="A0A382VV41"/>